<dbReference type="GO" id="GO:0016747">
    <property type="term" value="F:acyltransferase activity, transferring groups other than amino-acyl groups"/>
    <property type="evidence" value="ECO:0007669"/>
    <property type="project" value="InterPro"/>
</dbReference>
<dbReference type="InterPro" id="IPR051531">
    <property type="entry name" value="N-acetyltransferase"/>
</dbReference>
<dbReference type="InterPro" id="IPR016181">
    <property type="entry name" value="Acyl_CoA_acyltransferase"/>
</dbReference>
<feature type="domain" description="N-acetyltransferase" evidence="1">
    <location>
        <begin position="25"/>
        <end position="177"/>
    </location>
</feature>
<organism evidence="2 3">
    <name type="scientific">Pikeienuella piscinae</name>
    <dbReference type="NCBI Taxonomy" id="2748098"/>
    <lineage>
        <taxon>Bacteria</taxon>
        <taxon>Pseudomonadati</taxon>
        <taxon>Pseudomonadota</taxon>
        <taxon>Alphaproteobacteria</taxon>
        <taxon>Rhodobacterales</taxon>
        <taxon>Paracoccaceae</taxon>
        <taxon>Pikeienuella</taxon>
    </lineage>
</organism>
<gene>
    <name evidence="2" type="ORF">G5B40_04420</name>
</gene>
<dbReference type="AlphaFoldDB" id="A0A7L5BU68"/>
<dbReference type="PANTHER" id="PTHR43792:SF1">
    <property type="entry name" value="N-ACETYLTRANSFERASE DOMAIN-CONTAINING PROTEIN"/>
    <property type="match status" value="1"/>
</dbReference>
<evidence type="ECO:0000313" key="2">
    <source>
        <dbReference type="EMBL" id="QIE54751.1"/>
    </source>
</evidence>
<dbReference type="Pfam" id="PF13302">
    <property type="entry name" value="Acetyltransf_3"/>
    <property type="match status" value="1"/>
</dbReference>
<keyword evidence="2" id="KW-0808">Transferase</keyword>
<proteinExistence type="predicted"/>
<name>A0A7L5BU68_9RHOB</name>
<sequence length="182" mass="19752">MRLPDKIETERLTLRPPRPADSGPMTLYAGDRRVAEMLEHVPHPYPPGAAEAFIERAAAMRAAEHVWVMDAGRIDGPEFIGVISLKPGADNAVRRRLGYWVGPPFWNTGYASEAAAAVVRAARAAGAEHLDARVVSGNEASAHVLINAGFVETGEEEFFSVGRGAMTPHRLFSLDLTEKARP</sequence>
<evidence type="ECO:0000259" key="1">
    <source>
        <dbReference type="PROSITE" id="PS51186"/>
    </source>
</evidence>
<evidence type="ECO:0000313" key="3">
    <source>
        <dbReference type="Proteomes" id="UP000503336"/>
    </source>
</evidence>
<accession>A0A7L5BU68</accession>
<dbReference type="RefSeq" id="WP_165095520.1">
    <property type="nucleotide sequence ID" value="NZ_CP049056.1"/>
</dbReference>
<protein>
    <submittedName>
        <fullName evidence="2">GNAT family N-acetyltransferase</fullName>
    </submittedName>
</protein>
<dbReference type="SUPFAM" id="SSF55729">
    <property type="entry name" value="Acyl-CoA N-acyltransferases (Nat)"/>
    <property type="match status" value="1"/>
</dbReference>
<dbReference type="PROSITE" id="PS51186">
    <property type="entry name" value="GNAT"/>
    <property type="match status" value="1"/>
</dbReference>
<dbReference type="EMBL" id="CP049056">
    <property type="protein sequence ID" value="QIE54751.1"/>
    <property type="molecule type" value="Genomic_DNA"/>
</dbReference>
<reference evidence="2 3" key="1">
    <citation type="submission" date="2020-02" db="EMBL/GenBank/DDBJ databases">
        <title>complete genome sequence of Rhodobacteraceae bacterium.</title>
        <authorList>
            <person name="Park J."/>
            <person name="Kim Y.-S."/>
            <person name="Kim K.-H."/>
        </authorList>
    </citation>
    <scope>NUCLEOTIDE SEQUENCE [LARGE SCALE GENOMIC DNA]</scope>
    <source>
        <strain evidence="2 3">RR4-56</strain>
    </source>
</reference>
<keyword evidence="3" id="KW-1185">Reference proteome</keyword>
<dbReference type="Proteomes" id="UP000503336">
    <property type="component" value="Chromosome"/>
</dbReference>
<dbReference type="KEGG" id="hdh:G5B40_04420"/>
<dbReference type="InterPro" id="IPR000182">
    <property type="entry name" value="GNAT_dom"/>
</dbReference>
<dbReference type="PANTHER" id="PTHR43792">
    <property type="entry name" value="GNAT FAMILY, PUTATIVE (AFU_ORTHOLOGUE AFUA_3G00765)-RELATED-RELATED"/>
    <property type="match status" value="1"/>
</dbReference>
<dbReference type="Gene3D" id="3.40.630.30">
    <property type="match status" value="1"/>
</dbReference>